<accession>A0A9K3Q425</accession>
<dbReference type="Proteomes" id="UP000693970">
    <property type="component" value="Unassembled WGS sequence"/>
</dbReference>
<evidence type="ECO:0000313" key="2">
    <source>
        <dbReference type="EMBL" id="KAG7370617.1"/>
    </source>
</evidence>
<evidence type="ECO:0000256" key="1">
    <source>
        <dbReference type="SAM" id="MobiDB-lite"/>
    </source>
</evidence>
<name>A0A9K3Q425_9STRA</name>
<keyword evidence="3" id="KW-1185">Reference proteome</keyword>
<protein>
    <submittedName>
        <fullName evidence="2">Uncharacterized protein</fullName>
    </submittedName>
</protein>
<dbReference type="AlphaFoldDB" id="A0A9K3Q425"/>
<evidence type="ECO:0000313" key="3">
    <source>
        <dbReference type="Proteomes" id="UP000693970"/>
    </source>
</evidence>
<comment type="caution">
    <text evidence="2">The sequence shown here is derived from an EMBL/GenBank/DDBJ whole genome shotgun (WGS) entry which is preliminary data.</text>
</comment>
<feature type="region of interest" description="Disordered" evidence="1">
    <location>
        <begin position="55"/>
        <end position="81"/>
    </location>
</feature>
<proteinExistence type="predicted"/>
<gene>
    <name evidence="2" type="ORF">IV203_019187</name>
</gene>
<organism evidence="2 3">
    <name type="scientific">Nitzschia inconspicua</name>
    <dbReference type="NCBI Taxonomy" id="303405"/>
    <lineage>
        <taxon>Eukaryota</taxon>
        <taxon>Sar</taxon>
        <taxon>Stramenopiles</taxon>
        <taxon>Ochrophyta</taxon>
        <taxon>Bacillariophyta</taxon>
        <taxon>Bacillariophyceae</taxon>
        <taxon>Bacillariophycidae</taxon>
        <taxon>Bacillariales</taxon>
        <taxon>Bacillariaceae</taxon>
        <taxon>Nitzschia</taxon>
    </lineage>
</organism>
<reference evidence="2" key="1">
    <citation type="journal article" date="2021" name="Sci. Rep.">
        <title>Diploid genomic architecture of Nitzschia inconspicua, an elite biomass production diatom.</title>
        <authorList>
            <person name="Oliver A."/>
            <person name="Podell S."/>
            <person name="Pinowska A."/>
            <person name="Traller J.C."/>
            <person name="Smith S.R."/>
            <person name="McClure R."/>
            <person name="Beliaev A."/>
            <person name="Bohutskyi P."/>
            <person name="Hill E.A."/>
            <person name="Rabines A."/>
            <person name="Zheng H."/>
            <person name="Allen L.Z."/>
            <person name="Kuo A."/>
            <person name="Grigoriev I.V."/>
            <person name="Allen A.E."/>
            <person name="Hazlebeck D."/>
            <person name="Allen E.E."/>
        </authorList>
    </citation>
    <scope>NUCLEOTIDE SEQUENCE</scope>
    <source>
        <strain evidence="2">Hildebrandi</strain>
    </source>
</reference>
<sequence length="334" mass="37120">MTTREEAPKALKTIVEWFKQDYAVHTFGLLKTYALVPKLLDYLYDDIGKHESVQRPTKQTVLSPHKLSAADNSGKTKAKVMKKRPKYDETFVKTVAHVVVQCTHAGSKEDPNHDARKDDTEHLVSAFIHYKAVSLILEAIEQGISSVDHDAVPHSSNHSDGASVGSAGRLPKSTGLLNFQTKEGQSLYRAAVEKSPSHFSVKNPNGPINVLENPHLVTLKQAQKHVGRFASTETRPRQNDAMLFGCLVSLFDDHTLTMMSSMKAHEFRNHEDPFSGPHESGVTYFKLLLDRAEYNSQAVVANLQVEISQLHLVIGSMFSPAREVPTPEIDFSVL</sequence>
<dbReference type="EMBL" id="JAGRRH010000004">
    <property type="protein sequence ID" value="KAG7370617.1"/>
    <property type="molecule type" value="Genomic_DNA"/>
</dbReference>
<reference evidence="2" key="2">
    <citation type="submission" date="2021-04" db="EMBL/GenBank/DDBJ databases">
        <authorList>
            <person name="Podell S."/>
        </authorList>
    </citation>
    <scope>NUCLEOTIDE SEQUENCE</scope>
    <source>
        <strain evidence="2">Hildebrandi</strain>
    </source>
</reference>